<proteinExistence type="predicted"/>
<dbReference type="AlphaFoldDB" id="A0A7J7KML4"/>
<keyword evidence="1" id="KW-0812">Transmembrane</keyword>
<gene>
    <name evidence="2" type="ORF">EB796_002306</name>
</gene>
<evidence type="ECO:0000256" key="1">
    <source>
        <dbReference type="SAM" id="Phobius"/>
    </source>
</evidence>
<organism evidence="2 3">
    <name type="scientific">Bugula neritina</name>
    <name type="common">Brown bryozoan</name>
    <name type="synonym">Sertularia neritina</name>
    <dbReference type="NCBI Taxonomy" id="10212"/>
    <lineage>
        <taxon>Eukaryota</taxon>
        <taxon>Metazoa</taxon>
        <taxon>Spiralia</taxon>
        <taxon>Lophotrochozoa</taxon>
        <taxon>Bryozoa</taxon>
        <taxon>Gymnolaemata</taxon>
        <taxon>Cheilostomatida</taxon>
        <taxon>Flustrina</taxon>
        <taxon>Buguloidea</taxon>
        <taxon>Bugulidae</taxon>
        <taxon>Bugula</taxon>
    </lineage>
</organism>
<sequence>MLGKLIEYGYYWDKLISIENIISPAIFITIAFRYLYLVNVDIYILMSKYVVCYKASKTVVCSSTKREIAVNICFITSCMLDYFCIITHLWLLLILKFIKLLINIFK</sequence>
<reference evidence="2" key="1">
    <citation type="submission" date="2020-06" db="EMBL/GenBank/DDBJ databases">
        <title>Draft genome of Bugula neritina, a colonial animal packing powerful symbionts and potential medicines.</title>
        <authorList>
            <person name="Rayko M."/>
        </authorList>
    </citation>
    <scope>NUCLEOTIDE SEQUENCE [LARGE SCALE GENOMIC DNA]</scope>
    <source>
        <strain evidence="2">Kwan_BN1</strain>
    </source>
</reference>
<keyword evidence="3" id="KW-1185">Reference proteome</keyword>
<keyword evidence="1" id="KW-0472">Membrane</keyword>
<comment type="caution">
    <text evidence="2">The sequence shown here is derived from an EMBL/GenBank/DDBJ whole genome shotgun (WGS) entry which is preliminary data.</text>
</comment>
<dbReference type="Proteomes" id="UP000593567">
    <property type="component" value="Unassembled WGS sequence"/>
</dbReference>
<feature type="transmembrane region" description="Helical" evidence="1">
    <location>
        <begin position="21"/>
        <end position="38"/>
    </location>
</feature>
<feature type="transmembrane region" description="Helical" evidence="1">
    <location>
        <begin position="68"/>
        <end position="95"/>
    </location>
</feature>
<keyword evidence="1" id="KW-1133">Transmembrane helix</keyword>
<evidence type="ECO:0000313" key="3">
    <source>
        <dbReference type="Proteomes" id="UP000593567"/>
    </source>
</evidence>
<evidence type="ECO:0000313" key="2">
    <source>
        <dbReference type="EMBL" id="KAF6039383.1"/>
    </source>
</evidence>
<protein>
    <submittedName>
        <fullName evidence="2">Uncharacterized protein</fullName>
    </submittedName>
</protein>
<accession>A0A7J7KML4</accession>
<name>A0A7J7KML4_BUGNE</name>
<dbReference type="EMBL" id="VXIV02000270">
    <property type="protein sequence ID" value="KAF6039383.1"/>
    <property type="molecule type" value="Genomic_DNA"/>
</dbReference>